<evidence type="ECO:0000313" key="2">
    <source>
        <dbReference type="Proteomes" id="UP000319731"/>
    </source>
</evidence>
<dbReference type="GeneID" id="42001438"/>
<protein>
    <recommendedName>
        <fullName evidence="3">Thioesterase domain-containing protein</fullName>
    </recommendedName>
</protein>
<sequence length="115" mass="12993">MAYFEHVLRPHLTEKEADAFINAKEVGPILKSTACHYKIPVVYPDILTLACKTDLSSITHDHFTQRSICVSHSLEKIVSTADAVAVTYDYRILKKAPIPDHIRKLIVDIETKYGN</sequence>
<dbReference type="InterPro" id="IPR029069">
    <property type="entry name" value="HotDog_dom_sf"/>
</dbReference>
<accession>A0A507CJ06</accession>
<dbReference type="RefSeq" id="XP_031027951.1">
    <property type="nucleotide sequence ID" value="XM_031166141.1"/>
</dbReference>
<dbReference type="OrthoDB" id="5538558at2759"/>
<reference evidence="1 2" key="1">
    <citation type="journal article" date="2019" name="Sci. Rep.">
        <title>Comparative genomics of chytrid fungi reveal insights into the obligate biotrophic and pathogenic lifestyle of Synchytrium endobioticum.</title>
        <authorList>
            <person name="van de Vossenberg B.T.L.H."/>
            <person name="Warris S."/>
            <person name="Nguyen H.D.T."/>
            <person name="van Gent-Pelzer M.P.E."/>
            <person name="Joly D.L."/>
            <person name="van de Geest H.C."/>
            <person name="Bonants P.J.M."/>
            <person name="Smith D.S."/>
            <person name="Levesque C.A."/>
            <person name="van der Lee T.A.J."/>
        </authorList>
    </citation>
    <scope>NUCLEOTIDE SEQUENCE [LARGE SCALE GENOMIC DNA]</scope>
    <source>
        <strain evidence="1 2">JEL517</strain>
    </source>
</reference>
<proteinExistence type="predicted"/>
<evidence type="ECO:0008006" key="3">
    <source>
        <dbReference type="Google" id="ProtNLM"/>
    </source>
</evidence>
<dbReference type="Proteomes" id="UP000319731">
    <property type="component" value="Unassembled WGS sequence"/>
</dbReference>
<keyword evidence="2" id="KW-1185">Reference proteome</keyword>
<dbReference type="SUPFAM" id="SSF54637">
    <property type="entry name" value="Thioesterase/thiol ester dehydrase-isomerase"/>
    <property type="match status" value="1"/>
</dbReference>
<name>A0A507CJ06_9FUNG</name>
<dbReference type="Gene3D" id="3.10.129.10">
    <property type="entry name" value="Hotdog Thioesterase"/>
    <property type="match status" value="1"/>
</dbReference>
<gene>
    <name evidence="1" type="ORF">SmJEL517_g00211</name>
</gene>
<dbReference type="Pfam" id="PF13279">
    <property type="entry name" value="4HBT_2"/>
    <property type="match status" value="1"/>
</dbReference>
<organism evidence="1 2">
    <name type="scientific">Synchytrium microbalum</name>
    <dbReference type="NCBI Taxonomy" id="1806994"/>
    <lineage>
        <taxon>Eukaryota</taxon>
        <taxon>Fungi</taxon>
        <taxon>Fungi incertae sedis</taxon>
        <taxon>Chytridiomycota</taxon>
        <taxon>Chytridiomycota incertae sedis</taxon>
        <taxon>Chytridiomycetes</taxon>
        <taxon>Synchytriales</taxon>
        <taxon>Synchytriaceae</taxon>
        <taxon>Synchytrium</taxon>
    </lineage>
</organism>
<dbReference type="AlphaFoldDB" id="A0A507CJ06"/>
<dbReference type="EMBL" id="QEAO01000001">
    <property type="protein sequence ID" value="TPX38236.1"/>
    <property type="molecule type" value="Genomic_DNA"/>
</dbReference>
<evidence type="ECO:0000313" key="1">
    <source>
        <dbReference type="EMBL" id="TPX38236.1"/>
    </source>
</evidence>
<comment type="caution">
    <text evidence="1">The sequence shown here is derived from an EMBL/GenBank/DDBJ whole genome shotgun (WGS) entry which is preliminary data.</text>
</comment>